<proteinExistence type="predicted"/>
<feature type="transmembrane region" description="Helical" evidence="1">
    <location>
        <begin position="201"/>
        <end position="226"/>
    </location>
</feature>
<name>A0A517R387_9PLAN</name>
<dbReference type="Proteomes" id="UP000317318">
    <property type="component" value="Chromosome"/>
</dbReference>
<evidence type="ECO:0000313" key="2">
    <source>
        <dbReference type="EMBL" id="QDT38342.1"/>
    </source>
</evidence>
<dbReference type="EMBL" id="CP036268">
    <property type="protein sequence ID" value="QDT38342.1"/>
    <property type="molecule type" value="Genomic_DNA"/>
</dbReference>
<dbReference type="OrthoDB" id="208020at2"/>
<keyword evidence="3" id="KW-1185">Reference proteome</keyword>
<gene>
    <name evidence="2" type="ORF">Pan189_27330</name>
</gene>
<evidence type="ECO:0008006" key="4">
    <source>
        <dbReference type="Google" id="ProtNLM"/>
    </source>
</evidence>
<reference evidence="2 3" key="1">
    <citation type="submission" date="2019-02" db="EMBL/GenBank/DDBJ databases">
        <title>Deep-cultivation of Planctomycetes and their phenomic and genomic characterization uncovers novel biology.</title>
        <authorList>
            <person name="Wiegand S."/>
            <person name="Jogler M."/>
            <person name="Boedeker C."/>
            <person name="Pinto D."/>
            <person name="Vollmers J."/>
            <person name="Rivas-Marin E."/>
            <person name="Kohn T."/>
            <person name="Peeters S.H."/>
            <person name="Heuer A."/>
            <person name="Rast P."/>
            <person name="Oberbeckmann S."/>
            <person name="Bunk B."/>
            <person name="Jeske O."/>
            <person name="Meyerdierks A."/>
            <person name="Storesund J.E."/>
            <person name="Kallscheuer N."/>
            <person name="Luecker S."/>
            <person name="Lage O.M."/>
            <person name="Pohl T."/>
            <person name="Merkel B.J."/>
            <person name="Hornburger P."/>
            <person name="Mueller R.-W."/>
            <person name="Bruemmer F."/>
            <person name="Labrenz M."/>
            <person name="Spormann A.M."/>
            <person name="Op den Camp H."/>
            <person name="Overmann J."/>
            <person name="Amann R."/>
            <person name="Jetten M.S.M."/>
            <person name="Mascher T."/>
            <person name="Medema M.H."/>
            <person name="Devos D.P."/>
            <person name="Kaster A.-K."/>
            <person name="Ovreas L."/>
            <person name="Rohde M."/>
            <person name="Galperin M.Y."/>
            <person name="Jogler C."/>
        </authorList>
    </citation>
    <scope>NUCLEOTIDE SEQUENCE [LARGE SCALE GENOMIC DNA]</scope>
    <source>
        <strain evidence="2 3">Pan189</strain>
    </source>
</reference>
<keyword evidence="1" id="KW-0472">Membrane</keyword>
<organism evidence="2 3">
    <name type="scientific">Stratiformator vulcanicus</name>
    <dbReference type="NCBI Taxonomy" id="2527980"/>
    <lineage>
        <taxon>Bacteria</taxon>
        <taxon>Pseudomonadati</taxon>
        <taxon>Planctomycetota</taxon>
        <taxon>Planctomycetia</taxon>
        <taxon>Planctomycetales</taxon>
        <taxon>Planctomycetaceae</taxon>
        <taxon>Stratiformator</taxon>
    </lineage>
</organism>
<feature type="transmembrane region" description="Helical" evidence="1">
    <location>
        <begin position="232"/>
        <end position="251"/>
    </location>
</feature>
<keyword evidence="1" id="KW-1133">Transmembrane helix</keyword>
<protein>
    <recommendedName>
        <fullName evidence="4">KAP family P-loop domain protein</fullName>
    </recommendedName>
</protein>
<sequence length="500" mass="58504">MKVQKFLEHHGIAENPFGEEDAQADHVFRDHCIAGTHHPAWDKIVGRPGTPSTSVVFGEKGSGKTALRLQLVDSVERYNAENPDKRVYVVEYDDFNTFLDSFRERLSGRRKRPDRALRYWRMWDHMDAILNLGVRKLVRGILDIGKPEDDHRAVVRPEDLSLLEHSQKRDLLMLAALYDHSYENTPLTRWGRLRKQLGYNVALNSWDFWLAIAVTVVTTAIVLWMGVGNIRWWGWMIVGIVLLAGWFQWGIRQLQLSWKAWRVKRQIRVFDVLAGTLRRILGKFSRQDLAGQPFPTKDRSDDRYELLQKFQSVLSKLGFNSILVLVDRVDEPHLINGSPERMRDLLWPIFDNKFLKHPGIAFKLLLPAEVTYYLNREEKEFYERSRLDKQNLIPSLEWTGESLYDVAADRLKACSSNEGQAPSINKLFDDQVTRDDLIRSFSKLRVPRHLFKFLYRLLVEHCNRYTEDEPKWEISRETFESQLSLYLRDLDAYDRGMGTG</sequence>
<dbReference type="AlphaFoldDB" id="A0A517R387"/>
<keyword evidence="1" id="KW-0812">Transmembrane</keyword>
<dbReference type="RefSeq" id="WP_145364463.1">
    <property type="nucleotide sequence ID" value="NZ_CP036268.1"/>
</dbReference>
<evidence type="ECO:0000256" key="1">
    <source>
        <dbReference type="SAM" id="Phobius"/>
    </source>
</evidence>
<accession>A0A517R387</accession>
<evidence type="ECO:0000313" key="3">
    <source>
        <dbReference type="Proteomes" id="UP000317318"/>
    </source>
</evidence>
<dbReference type="KEGG" id="svp:Pan189_27330"/>